<protein>
    <submittedName>
        <fullName evidence="2">Uncharacterized protein</fullName>
    </submittedName>
</protein>
<keyword evidence="1" id="KW-1133">Transmembrane helix</keyword>
<feature type="transmembrane region" description="Helical" evidence="1">
    <location>
        <begin position="7"/>
        <end position="28"/>
    </location>
</feature>
<dbReference type="OrthoDB" id="1808486at2"/>
<evidence type="ECO:0000313" key="2">
    <source>
        <dbReference type="EMBL" id="OAT81747.1"/>
    </source>
</evidence>
<evidence type="ECO:0000256" key="1">
    <source>
        <dbReference type="SAM" id="Phobius"/>
    </source>
</evidence>
<gene>
    <name evidence="2" type="ORF">A6M21_10095</name>
</gene>
<keyword evidence="1" id="KW-0472">Membrane</keyword>
<dbReference type="EMBL" id="LYVF01000158">
    <property type="protein sequence ID" value="OAT81747.1"/>
    <property type="molecule type" value="Genomic_DNA"/>
</dbReference>
<keyword evidence="1" id="KW-0812">Transmembrane</keyword>
<dbReference type="RefSeq" id="WP_066668198.1">
    <property type="nucleotide sequence ID" value="NZ_LYVF01000158.1"/>
</dbReference>
<sequence>MSSKIEIAEFVTWTLLGLMAANGLWVAWDARRKGKPLVEVIVWGLFSAFFFGIGLGLYLAWGRNLPPDQPEEKK</sequence>
<keyword evidence="3" id="KW-1185">Reference proteome</keyword>
<comment type="caution">
    <text evidence="2">The sequence shown here is derived from an EMBL/GenBank/DDBJ whole genome shotgun (WGS) entry which is preliminary data.</text>
</comment>
<reference evidence="2 3" key="1">
    <citation type="submission" date="2016-04" db="EMBL/GenBank/DDBJ databases">
        <authorList>
            <person name="Evans L.H."/>
            <person name="Alamgir A."/>
            <person name="Owens N."/>
            <person name="Weber N.D."/>
            <person name="Virtaneva K."/>
            <person name="Barbian K."/>
            <person name="Babar A."/>
            <person name="Rosenke K."/>
        </authorList>
    </citation>
    <scope>NUCLEOTIDE SEQUENCE [LARGE SCALE GENOMIC DNA]</scope>
    <source>
        <strain evidence="2 3">LMa1</strain>
    </source>
</reference>
<dbReference type="Proteomes" id="UP000078532">
    <property type="component" value="Unassembled WGS sequence"/>
</dbReference>
<feature type="transmembrane region" description="Helical" evidence="1">
    <location>
        <begin position="40"/>
        <end position="61"/>
    </location>
</feature>
<accession>A0A1B7LEV0</accession>
<dbReference type="STRING" id="1838280.A6M21_10095"/>
<proteinExistence type="predicted"/>
<dbReference type="AlphaFoldDB" id="A0A1B7LEV0"/>
<evidence type="ECO:0000313" key="3">
    <source>
        <dbReference type="Proteomes" id="UP000078532"/>
    </source>
</evidence>
<organism evidence="2 3">
    <name type="scientific">Desulfotomaculum copahuensis</name>
    <dbReference type="NCBI Taxonomy" id="1838280"/>
    <lineage>
        <taxon>Bacteria</taxon>
        <taxon>Bacillati</taxon>
        <taxon>Bacillota</taxon>
        <taxon>Clostridia</taxon>
        <taxon>Eubacteriales</taxon>
        <taxon>Desulfotomaculaceae</taxon>
        <taxon>Desulfotomaculum</taxon>
    </lineage>
</organism>
<name>A0A1B7LEV0_9FIRM</name>